<dbReference type="Proteomes" id="UP001063166">
    <property type="component" value="Unassembled WGS sequence"/>
</dbReference>
<evidence type="ECO:0000313" key="4">
    <source>
        <dbReference type="Proteomes" id="UP001063166"/>
    </source>
</evidence>
<name>A0A9P3PND0_LYOSH</name>
<reference evidence="3" key="1">
    <citation type="submission" date="2022-07" db="EMBL/GenBank/DDBJ databases">
        <title>The genome of Lyophyllum shimeji provides insight into the initial evolution of ectomycorrhizal fungal genome.</title>
        <authorList>
            <person name="Kobayashi Y."/>
            <person name="Shibata T."/>
            <person name="Hirakawa H."/>
            <person name="Shigenobu S."/>
            <person name="Nishiyama T."/>
            <person name="Yamada A."/>
            <person name="Hasebe M."/>
            <person name="Kawaguchi M."/>
        </authorList>
    </citation>
    <scope>NUCLEOTIDE SEQUENCE</scope>
    <source>
        <strain evidence="3">AT787</strain>
    </source>
</reference>
<dbReference type="EMBL" id="BRPK01000005">
    <property type="protein sequence ID" value="GLB38477.1"/>
    <property type="molecule type" value="Genomic_DNA"/>
</dbReference>
<dbReference type="PANTHER" id="PTHR15323:SF6">
    <property type="entry name" value="CELL DIVISION CYCLE PROTEIN 123 HOMOLOG"/>
    <property type="match status" value="1"/>
</dbReference>
<gene>
    <name evidence="3" type="primary">CDC123</name>
    <name evidence="3" type="ORF">LshimejAT787_0503420</name>
</gene>
<comment type="caution">
    <text evidence="3">The sequence shown here is derived from an EMBL/GenBank/DDBJ whole genome shotgun (WGS) entry which is preliminary data.</text>
</comment>
<dbReference type="OrthoDB" id="360540at2759"/>
<feature type="region of interest" description="Disordered" evidence="2">
    <location>
        <begin position="58"/>
        <end position="90"/>
    </location>
</feature>
<evidence type="ECO:0000256" key="1">
    <source>
        <dbReference type="ARBA" id="ARBA00011047"/>
    </source>
</evidence>
<evidence type="ECO:0000313" key="3">
    <source>
        <dbReference type="EMBL" id="GLB38477.1"/>
    </source>
</evidence>
<dbReference type="InterPro" id="IPR009772">
    <property type="entry name" value="CDC123"/>
</dbReference>
<organism evidence="3 4">
    <name type="scientific">Lyophyllum shimeji</name>
    <name type="common">Hon-shimeji</name>
    <name type="synonym">Tricholoma shimeji</name>
    <dbReference type="NCBI Taxonomy" id="47721"/>
    <lineage>
        <taxon>Eukaryota</taxon>
        <taxon>Fungi</taxon>
        <taxon>Dikarya</taxon>
        <taxon>Basidiomycota</taxon>
        <taxon>Agaricomycotina</taxon>
        <taxon>Agaricomycetes</taxon>
        <taxon>Agaricomycetidae</taxon>
        <taxon>Agaricales</taxon>
        <taxon>Tricholomatineae</taxon>
        <taxon>Lyophyllaceae</taxon>
        <taxon>Lyophyllum</taxon>
    </lineage>
</organism>
<evidence type="ECO:0000256" key="2">
    <source>
        <dbReference type="SAM" id="MobiDB-lite"/>
    </source>
</evidence>
<accession>A0A9P3PND0</accession>
<comment type="similarity">
    <text evidence="1">Belongs to the CDC123 family.</text>
</comment>
<dbReference type="AlphaFoldDB" id="A0A9P3PND0"/>
<sequence>MSSSQPQALFPPQTPAYILSFQFSSWYPHFSRHSIKSTIIRPLTQEFRDYLDADGVFVPEGSEDVPVQSALSDDEESDEEADQSADHPSFAFPEMDTRIRDCVQEYGAVFPKLNFSSPKDASWILPSSSPLKCTSPSDVYMLLKSSDFITHDLSTDNVFEGCEDALSTPYDIELVLRKWYPVDCSRELRCFVRQNVLVGVSQRDTNYYEFLNEPATYNSIAAAVQEFWEKNIRRSQYWQSTPDYTFDFLLTRDLSRGHILDFNPYAPRTDPLLFTYEELAELLEARMPAETSSASTLPNGDQHHAAPSLLPEFRVIDSRAHPAATSSAPAHQHNMVPFEALSLSSGRDIEEFANIWKEEIRKSAAE</sequence>
<protein>
    <submittedName>
        <fullName evidence="3">D123</fullName>
    </submittedName>
</protein>
<proteinExistence type="inferred from homology"/>
<dbReference type="Pfam" id="PF07065">
    <property type="entry name" value="D123"/>
    <property type="match status" value="1"/>
</dbReference>
<feature type="compositionally biased region" description="Acidic residues" evidence="2">
    <location>
        <begin position="72"/>
        <end position="83"/>
    </location>
</feature>
<keyword evidence="4" id="KW-1185">Reference proteome</keyword>
<dbReference type="PANTHER" id="PTHR15323">
    <property type="entry name" value="D123 PROTEIN"/>
    <property type="match status" value="1"/>
</dbReference>
<dbReference type="GO" id="GO:0005737">
    <property type="term" value="C:cytoplasm"/>
    <property type="evidence" value="ECO:0007669"/>
    <property type="project" value="TreeGrafter"/>
</dbReference>